<proteinExistence type="predicted"/>
<protein>
    <recommendedName>
        <fullName evidence="6">PHD-type domain-containing protein</fullName>
    </recommendedName>
</protein>
<evidence type="ECO:0000313" key="8">
    <source>
        <dbReference type="Proteomes" id="UP001516400"/>
    </source>
</evidence>
<reference evidence="7 8" key="1">
    <citation type="journal article" date="2021" name="BMC Biol.">
        <title>Horizontally acquired antibacterial genes associated with adaptive radiation of ladybird beetles.</title>
        <authorList>
            <person name="Li H.S."/>
            <person name="Tang X.F."/>
            <person name="Huang Y.H."/>
            <person name="Xu Z.Y."/>
            <person name="Chen M.L."/>
            <person name="Du X.Y."/>
            <person name="Qiu B.Y."/>
            <person name="Chen P.T."/>
            <person name="Zhang W."/>
            <person name="Slipinski A."/>
            <person name="Escalona H.E."/>
            <person name="Waterhouse R.M."/>
            <person name="Zwick A."/>
            <person name="Pang H."/>
        </authorList>
    </citation>
    <scope>NUCLEOTIDE SEQUENCE [LARGE SCALE GENOMIC DNA]</scope>
    <source>
        <strain evidence="7">SYSU2018</strain>
    </source>
</reference>
<gene>
    <name evidence="7" type="ORF">HHI36_019739</name>
</gene>
<keyword evidence="3" id="KW-0862">Zinc</keyword>
<sequence>MTNTCGVCNAKLGKKGHKVQCTECLDWYHDKCTDIDINKLNLILAKKLVWRCNECDTIDESEEDEDEYEELNPTKKLFIEKTNLHKKSKFTLDDIGEKLNTLIKQNNSLMKKLEKQKKEILDLKKDFHRLETQQQQMKEEIAYLNKTPQQKNLKNNAVISGIDAKNMNDTQIKGVVIAYGRKLKKDSDTTTKI</sequence>
<feature type="coiled-coil region" evidence="5">
    <location>
        <begin position="92"/>
        <end position="140"/>
    </location>
</feature>
<keyword evidence="1" id="KW-0479">Metal-binding</keyword>
<dbReference type="InterPro" id="IPR011011">
    <property type="entry name" value="Znf_FYVE_PHD"/>
</dbReference>
<dbReference type="SUPFAM" id="SSF57903">
    <property type="entry name" value="FYVE/PHD zinc finger"/>
    <property type="match status" value="1"/>
</dbReference>
<dbReference type="SMART" id="SM00249">
    <property type="entry name" value="PHD"/>
    <property type="match status" value="1"/>
</dbReference>
<keyword evidence="5" id="KW-0175">Coiled coil</keyword>
<evidence type="ECO:0000256" key="1">
    <source>
        <dbReference type="ARBA" id="ARBA00022723"/>
    </source>
</evidence>
<feature type="domain" description="PHD-type" evidence="6">
    <location>
        <begin position="2"/>
        <end position="58"/>
    </location>
</feature>
<dbReference type="Gene3D" id="3.30.40.10">
    <property type="entry name" value="Zinc/RING finger domain, C3HC4 (zinc finger)"/>
    <property type="match status" value="1"/>
</dbReference>
<keyword evidence="2 4" id="KW-0863">Zinc-finger</keyword>
<evidence type="ECO:0000313" key="7">
    <source>
        <dbReference type="EMBL" id="KAL3274963.1"/>
    </source>
</evidence>
<dbReference type="Proteomes" id="UP001516400">
    <property type="component" value="Unassembled WGS sequence"/>
</dbReference>
<accession>A0ABD2N888</accession>
<organism evidence="7 8">
    <name type="scientific">Cryptolaemus montrouzieri</name>
    <dbReference type="NCBI Taxonomy" id="559131"/>
    <lineage>
        <taxon>Eukaryota</taxon>
        <taxon>Metazoa</taxon>
        <taxon>Ecdysozoa</taxon>
        <taxon>Arthropoda</taxon>
        <taxon>Hexapoda</taxon>
        <taxon>Insecta</taxon>
        <taxon>Pterygota</taxon>
        <taxon>Neoptera</taxon>
        <taxon>Endopterygota</taxon>
        <taxon>Coleoptera</taxon>
        <taxon>Polyphaga</taxon>
        <taxon>Cucujiformia</taxon>
        <taxon>Coccinelloidea</taxon>
        <taxon>Coccinellidae</taxon>
        <taxon>Scymninae</taxon>
        <taxon>Scymnini</taxon>
        <taxon>Cryptolaemus</taxon>
    </lineage>
</organism>
<dbReference type="PROSITE" id="PS50016">
    <property type="entry name" value="ZF_PHD_2"/>
    <property type="match status" value="1"/>
</dbReference>
<comment type="caution">
    <text evidence="7">The sequence shown here is derived from an EMBL/GenBank/DDBJ whole genome shotgun (WGS) entry which is preliminary data.</text>
</comment>
<evidence type="ECO:0000256" key="5">
    <source>
        <dbReference type="SAM" id="Coils"/>
    </source>
</evidence>
<evidence type="ECO:0000256" key="3">
    <source>
        <dbReference type="ARBA" id="ARBA00022833"/>
    </source>
</evidence>
<dbReference type="CDD" id="cd15489">
    <property type="entry name" value="PHD_SF"/>
    <property type="match status" value="1"/>
</dbReference>
<evidence type="ECO:0000256" key="4">
    <source>
        <dbReference type="PROSITE-ProRule" id="PRU00146"/>
    </source>
</evidence>
<dbReference type="GO" id="GO:0008270">
    <property type="term" value="F:zinc ion binding"/>
    <property type="evidence" value="ECO:0007669"/>
    <property type="project" value="UniProtKB-KW"/>
</dbReference>
<dbReference type="AlphaFoldDB" id="A0ABD2N888"/>
<name>A0ABD2N888_9CUCU</name>
<dbReference type="InterPro" id="IPR013083">
    <property type="entry name" value="Znf_RING/FYVE/PHD"/>
</dbReference>
<dbReference type="InterPro" id="IPR019786">
    <property type="entry name" value="Zinc_finger_PHD-type_CS"/>
</dbReference>
<evidence type="ECO:0000256" key="2">
    <source>
        <dbReference type="ARBA" id="ARBA00022771"/>
    </source>
</evidence>
<dbReference type="Pfam" id="PF00628">
    <property type="entry name" value="PHD"/>
    <property type="match status" value="1"/>
</dbReference>
<dbReference type="InterPro" id="IPR001965">
    <property type="entry name" value="Znf_PHD"/>
</dbReference>
<dbReference type="InterPro" id="IPR019787">
    <property type="entry name" value="Znf_PHD-finger"/>
</dbReference>
<evidence type="ECO:0000259" key="6">
    <source>
        <dbReference type="PROSITE" id="PS50016"/>
    </source>
</evidence>
<keyword evidence="8" id="KW-1185">Reference proteome</keyword>
<dbReference type="PROSITE" id="PS01359">
    <property type="entry name" value="ZF_PHD_1"/>
    <property type="match status" value="1"/>
</dbReference>
<dbReference type="EMBL" id="JABFTP020000083">
    <property type="protein sequence ID" value="KAL3274963.1"/>
    <property type="molecule type" value="Genomic_DNA"/>
</dbReference>